<dbReference type="Proteomes" id="UP000015453">
    <property type="component" value="Unassembled WGS sequence"/>
</dbReference>
<comment type="similarity">
    <text evidence="1">Belongs to the plant acyltransferase family.</text>
</comment>
<name>S8BS56_9LAMI</name>
<feature type="non-terminal residue" evidence="2">
    <location>
        <position position="1"/>
    </location>
</feature>
<organism evidence="2 3">
    <name type="scientific">Genlisea aurea</name>
    <dbReference type="NCBI Taxonomy" id="192259"/>
    <lineage>
        <taxon>Eukaryota</taxon>
        <taxon>Viridiplantae</taxon>
        <taxon>Streptophyta</taxon>
        <taxon>Embryophyta</taxon>
        <taxon>Tracheophyta</taxon>
        <taxon>Spermatophyta</taxon>
        <taxon>Magnoliopsida</taxon>
        <taxon>eudicotyledons</taxon>
        <taxon>Gunneridae</taxon>
        <taxon>Pentapetalae</taxon>
        <taxon>asterids</taxon>
        <taxon>lamiids</taxon>
        <taxon>Lamiales</taxon>
        <taxon>Lentibulariaceae</taxon>
        <taxon>Genlisea</taxon>
    </lineage>
</organism>
<proteinExistence type="inferred from homology"/>
<evidence type="ECO:0000313" key="3">
    <source>
        <dbReference type="Proteomes" id="UP000015453"/>
    </source>
</evidence>
<dbReference type="InterPro" id="IPR023213">
    <property type="entry name" value="CAT-like_dom_sf"/>
</dbReference>
<evidence type="ECO:0008006" key="4">
    <source>
        <dbReference type="Google" id="ProtNLM"/>
    </source>
</evidence>
<sequence>LCVVRQVTSFKCGGFAVGVSTNHALFDGLSFKIFLQNVASQAFDDFRPFPVIPCHDRLLLAARSPPQVTFPHPELLKVKPPENGEKEKGSVFAWEEEELDFKIFRLSPEDIADLKKRVESSQPKPAKVSGFNAITAHVWRCKALSCGAENGGGRDRESVVLYAVDIRNRLSPPLPSSYCGNAVVTAYAAAKCWELEEEPLEKLTERVAEGAARITDEYARSVIDWGQINKGFPNGEFLISSWWRLGFDEVEYPWGRPKYSCPVVYRRKDIILLFPDIGDSHGVNVLAALPPNEMPKFESLFYKYLAA</sequence>
<protein>
    <recommendedName>
        <fullName evidence="4">Omega-hydroxypalmitate O-feruloyl transferase</fullName>
    </recommendedName>
</protein>
<dbReference type="InterPro" id="IPR050317">
    <property type="entry name" value="Plant_Fungal_Acyltransferase"/>
</dbReference>
<dbReference type="GO" id="GO:0016747">
    <property type="term" value="F:acyltransferase activity, transferring groups other than amino-acyl groups"/>
    <property type="evidence" value="ECO:0007669"/>
    <property type="project" value="TreeGrafter"/>
</dbReference>
<dbReference type="PANTHER" id="PTHR31642:SF189">
    <property type="entry name" value="ACYLTRANSFERASE GLAUCE"/>
    <property type="match status" value="1"/>
</dbReference>
<dbReference type="PANTHER" id="PTHR31642">
    <property type="entry name" value="TRICHOTHECENE 3-O-ACETYLTRANSFERASE"/>
    <property type="match status" value="1"/>
</dbReference>
<dbReference type="OrthoDB" id="671439at2759"/>
<evidence type="ECO:0000313" key="2">
    <source>
        <dbReference type="EMBL" id="EPS57259.1"/>
    </source>
</evidence>
<dbReference type="EMBL" id="AUSU01010436">
    <property type="protein sequence ID" value="EPS57259.1"/>
    <property type="molecule type" value="Genomic_DNA"/>
</dbReference>
<dbReference type="Gene3D" id="3.30.559.10">
    <property type="entry name" value="Chloramphenicol acetyltransferase-like domain"/>
    <property type="match status" value="2"/>
</dbReference>
<accession>S8BS56</accession>
<gene>
    <name evidence="2" type="ORF">M569_17562</name>
</gene>
<comment type="caution">
    <text evidence="2">The sequence shown here is derived from an EMBL/GenBank/DDBJ whole genome shotgun (WGS) entry which is preliminary data.</text>
</comment>
<dbReference type="Pfam" id="PF02458">
    <property type="entry name" value="Transferase"/>
    <property type="match status" value="1"/>
</dbReference>
<reference evidence="2 3" key="1">
    <citation type="journal article" date="2013" name="BMC Genomics">
        <title>The miniature genome of a carnivorous plant Genlisea aurea contains a low number of genes and short non-coding sequences.</title>
        <authorList>
            <person name="Leushkin E.V."/>
            <person name="Sutormin R.A."/>
            <person name="Nabieva E.R."/>
            <person name="Penin A.A."/>
            <person name="Kondrashov A.S."/>
            <person name="Logacheva M.D."/>
        </authorList>
    </citation>
    <scope>NUCLEOTIDE SEQUENCE [LARGE SCALE GENOMIC DNA]</scope>
</reference>
<keyword evidence="3" id="KW-1185">Reference proteome</keyword>
<evidence type="ECO:0000256" key="1">
    <source>
        <dbReference type="ARBA" id="ARBA00009861"/>
    </source>
</evidence>
<dbReference type="AlphaFoldDB" id="S8BS56"/>